<accession>A0ABU9NID3</accession>
<dbReference type="SUPFAM" id="SSF52058">
    <property type="entry name" value="L domain-like"/>
    <property type="match status" value="1"/>
</dbReference>
<evidence type="ECO:0000256" key="1">
    <source>
        <dbReference type="ARBA" id="ARBA00022614"/>
    </source>
</evidence>
<dbReference type="EMBL" id="JBCGDP010000001">
    <property type="protein sequence ID" value="MEM0575098.1"/>
    <property type="molecule type" value="Genomic_DNA"/>
</dbReference>
<reference evidence="3 4" key="1">
    <citation type="submission" date="2024-03" db="EMBL/GenBank/DDBJ databases">
        <title>Two novel species of the genus Flavobacterium exhibiting potentially degradation of complex polysaccharides.</title>
        <authorList>
            <person name="Lian X."/>
        </authorList>
    </citation>
    <scope>NUCLEOTIDE SEQUENCE [LARGE SCALE GENOMIC DNA]</scope>
    <source>
        <strain evidence="3 4">N6</strain>
    </source>
</reference>
<evidence type="ECO:0000313" key="4">
    <source>
        <dbReference type="Proteomes" id="UP001468798"/>
    </source>
</evidence>
<sequence>MKTYFRYALVLLFTTSLWSQIKYDKNREFNDLNDALKTPELIYRLNLSNQNLKLDGVDWSKFVNLEYLSLKNDHLKEIPSGITKIKTLKSIDLSGNDFDVLPSDFANLEFLEEIKLNDETKMNFPKTLDVLAKLPMLKSLYLENDQLKTIPSEVLKMKSLENLFLGNNQIEKVPVLKKLDHLKYLDLKDNKIKTDLQDMKNLNFGIKVNF</sequence>
<evidence type="ECO:0000313" key="3">
    <source>
        <dbReference type="EMBL" id="MEM0575098.1"/>
    </source>
</evidence>
<keyword evidence="2" id="KW-0677">Repeat</keyword>
<evidence type="ECO:0000256" key="2">
    <source>
        <dbReference type="ARBA" id="ARBA00022737"/>
    </source>
</evidence>
<dbReference type="PROSITE" id="PS51450">
    <property type="entry name" value="LRR"/>
    <property type="match status" value="2"/>
</dbReference>
<dbReference type="Pfam" id="PF13855">
    <property type="entry name" value="LRR_8"/>
    <property type="match status" value="1"/>
</dbReference>
<protein>
    <submittedName>
        <fullName evidence="3">Leucine-rich repeat domain-containing protein</fullName>
    </submittedName>
</protein>
<dbReference type="Gene3D" id="3.80.10.10">
    <property type="entry name" value="Ribonuclease Inhibitor"/>
    <property type="match status" value="1"/>
</dbReference>
<dbReference type="Proteomes" id="UP001468798">
    <property type="component" value="Unassembled WGS sequence"/>
</dbReference>
<gene>
    <name evidence="3" type="ORF">WFZ86_01200</name>
</gene>
<organism evidence="3 4">
    <name type="scientific">Flavobacterium polysaccharolyticum</name>
    <dbReference type="NCBI Taxonomy" id="3133148"/>
    <lineage>
        <taxon>Bacteria</taxon>
        <taxon>Pseudomonadati</taxon>
        <taxon>Bacteroidota</taxon>
        <taxon>Flavobacteriia</taxon>
        <taxon>Flavobacteriales</taxon>
        <taxon>Flavobacteriaceae</taxon>
        <taxon>Flavobacterium</taxon>
    </lineage>
</organism>
<dbReference type="InterPro" id="IPR001611">
    <property type="entry name" value="Leu-rich_rpt"/>
</dbReference>
<keyword evidence="1" id="KW-0433">Leucine-rich repeat</keyword>
<name>A0ABU9NID3_9FLAO</name>
<dbReference type="Pfam" id="PF00560">
    <property type="entry name" value="LRR_1"/>
    <property type="match status" value="1"/>
</dbReference>
<keyword evidence="4" id="KW-1185">Reference proteome</keyword>
<dbReference type="InterPro" id="IPR032675">
    <property type="entry name" value="LRR_dom_sf"/>
</dbReference>
<dbReference type="RefSeq" id="WP_342690243.1">
    <property type="nucleotide sequence ID" value="NZ_JBCGDP010000001.1"/>
</dbReference>
<dbReference type="InterPro" id="IPR050216">
    <property type="entry name" value="LRR_domain-containing"/>
</dbReference>
<dbReference type="PANTHER" id="PTHR48051:SF1">
    <property type="entry name" value="RAS SUPPRESSOR PROTEIN 1"/>
    <property type="match status" value="1"/>
</dbReference>
<proteinExistence type="predicted"/>
<dbReference type="PANTHER" id="PTHR48051">
    <property type="match status" value="1"/>
</dbReference>
<comment type="caution">
    <text evidence="3">The sequence shown here is derived from an EMBL/GenBank/DDBJ whole genome shotgun (WGS) entry which is preliminary data.</text>
</comment>